<gene>
    <name evidence="1" type="ORF">DAA48_17005</name>
</gene>
<sequence length="333" mass="37775">MDYTINGAAIQRQIAKAVDFYSSEFSLGDLDGLLLRSFGLEPSECFEVLSRVDFRLVVVLKKTKATTSIFCKTEKDPFVFIQKYLLAGGKIHRLRSNVNSVIDFCNKQDEQRKPITVESIGLFATKPGSVQRSAPKVKKKSALKSVKDAYEAKERNELRPIVFEDEYNDELRALRQSICMQAKKNGGFVEVMYGEQRLMIPRAPFILWATRRQRKDISMVWSTLSPSDLKVDNDCQFHSDWWIGAGLPLYAYKLAERGFMYYALDEILFRASCKVAPVVGDIIMNKYHLGGTPSSEQEMRMIAESYITKGLAHHLPIASIINVLEGKGFRVST</sequence>
<comment type="caution">
    <text evidence="1">The sequence shown here is derived from an EMBL/GenBank/DDBJ whole genome shotgun (WGS) entry which is preliminary data.</text>
</comment>
<accession>A0A2T4MZG9</accession>
<proteinExistence type="predicted"/>
<organism evidence="1 2">
    <name type="scientific">Aeromonas veronii</name>
    <dbReference type="NCBI Taxonomy" id="654"/>
    <lineage>
        <taxon>Bacteria</taxon>
        <taxon>Pseudomonadati</taxon>
        <taxon>Pseudomonadota</taxon>
        <taxon>Gammaproteobacteria</taxon>
        <taxon>Aeromonadales</taxon>
        <taxon>Aeromonadaceae</taxon>
        <taxon>Aeromonas</taxon>
    </lineage>
</organism>
<evidence type="ECO:0000313" key="1">
    <source>
        <dbReference type="EMBL" id="PTH79962.1"/>
    </source>
</evidence>
<dbReference type="AlphaFoldDB" id="A0A2T4MZG9"/>
<protein>
    <submittedName>
        <fullName evidence="1">Uncharacterized protein</fullName>
    </submittedName>
</protein>
<dbReference type="Proteomes" id="UP000241986">
    <property type="component" value="Unassembled WGS sequence"/>
</dbReference>
<dbReference type="EMBL" id="PZKL01000038">
    <property type="protein sequence ID" value="PTH79962.1"/>
    <property type="molecule type" value="Genomic_DNA"/>
</dbReference>
<evidence type="ECO:0000313" key="2">
    <source>
        <dbReference type="Proteomes" id="UP000241986"/>
    </source>
</evidence>
<reference evidence="1 2" key="1">
    <citation type="submission" date="2018-03" db="EMBL/GenBank/DDBJ databases">
        <title>Aeromonas veronii whole genome sequencing and analysis.</title>
        <authorList>
            <person name="Xie H."/>
            <person name="Liu T."/>
            <person name="Wang K."/>
        </authorList>
    </citation>
    <scope>NUCLEOTIDE SEQUENCE [LARGE SCALE GENOMIC DNA]</scope>
    <source>
        <strain evidence="1 2">XH.VA.1</strain>
    </source>
</reference>
<name>A0A2T4MZG9_AERVE</name>